<keyword evidence="1" id="KW-0472">Membrane</keyword>
<dbReference type="AlphaFoldDB" id="A0A9Q8CJC3"/>
<gene>
    <name evidence="2" type="ORF">ERX40_07660</name>
</gene>
<protein>
    <submittedName>
        <fullName evidence="2">Uncharacterized protein</fullName>
    </submittedName>
</protein>
<keyword evidence="1" id="KW-1133">Transmembrane helix</keyword>
<sequence>MKNNNIPLIISILTLIIGIAAWIPNLFFYSPDNQNISIFFTPIIGVIGIIASVFINNKSLKITMIILNILVTISFGIVMFFGTLFFGT</sequence>
<proteinExistence type="predicted"/>
<keyword evidence="3" id="KW-1185">Reference proteome</keyword>
<comment type="caution">
    <text evidence="2">The sequence shown here is derived from an EMBL/GenBank/DDBJ whole genome shotgun (WGS) entry which is preliminary data.</text>
</comment>
<feature type="transmembrane region" description="Helical" evidence="1">
    <location>
        <begin position="7"/>
        <end position="30"/>
    </location>
</feature>
<accession>A0A9Q8CJC3</accession>
<feature type="transmembrane region" description="Helical" evidence="1">
    <location>
        <begin position="36"/>
        <end position="55"/>
    </location>
</feature>
<evidence type="ECO:0000256" key="1">
    <source>
        <dbReference type="SAM" id="Phobius"/>
    </source>
</evidence>
<dbReference type="EMBL" id="SCWD01000002">
    <property type="protein sequence ID" value="TDM02422.1"/>
    <property type="molecule type" value="Genomic_DNA"/>
</dbReference>
<keyword evidence="1" id="KW-0812">Transmembrane</keyword>
<dbReference type="RefSeq" id="WP_133417905.1">
    <property type="nucleotide sequence ID" value="NZ_SCWD01000002.1"/>
</dbReference>
<name>A0A9Q8CJC3_9STAP</name>
<evidence type="ECO:0000313" key="2">
    <source>
        <dbReference type="EMBL" id="TDM02422.1"/>
    </source>
</evidence>
<feature type="transmembrane region" description="Helical" evidence="1">
    <location>
        <begin position="62"/>
        <end position="86"/>
    </location>
</feature>
<dbReference type="Proteomes" id="UP000295280">
    <property type="component" value="Unassembled WGS sequence"/>
</dbReference>
<evidence type="ECO:0000313" key="3">
    <source>
        <dbReference type="Proteomes" id="UP000295280"/>
    </source>
</evidence>
<reference evidence="2 3" key="1">
    <citation type="submission" date="2019-01" db="EMBL/GenBank/DDBJ databases">
        <title>Draft genome sequences of the type strains of six Macrococcus species.</title>
        <authorList>
            <person name="Mazhar S."/>
            <person name="Altermann E."/>
            <person name="Hill C."/>
            <person name="Mcauliffe O."/>
        </authorList>
    </citation>
    <scope>NUCLEOTIDE SEQUENCE [LARGE SCALE GENOMIC DNA]</scope>
    <source>
        <strain evidence="2 3">ATCC 51828</strain>
    </source>
</reference>
<dbReference type="OrthoDB" id="2889472at2"/>
<organism evidence="2 3">
    <name type="scientific">Macrococcus carouselicus</name>
    <dbReference type="NCBI Taxonomy" id="69969"/>
    <lineage>
        <taxon>Bacteria</taxon>
        <taxon>Bacillati</taxon>
        <taxon>Bacillota</taxon>
        <taxon>Bacilli</taxon>
        <taxon>Bacillales</taxon>
        <taxon>Staphylococcaceae</taxon>
        <taxon>Macrococcus</taxon>
    </lineage>
</organism>